<dbReference type="Gene3D" id="3.30.420.40">
    <property type="match status" value="3"/>
</dbReference>
<evidence type="ECO:0000256" key="1">
    <source>
        <dbReference type="ARBA" id="ARBA00006479"/>
    </source>
</evidence>
<comment type="caution">
    <text evidence="3">The sequence shown here is derived from an EMBL/GenBank/DDBJ whole genome shotgun (WGS) entry which is preliminary data.</text>
</comment>
<organism evidence="3 4">
    <name type="scientific">Lentzea tibetensis</name>
    <dbReference type="NCBI Taxonomy" id="2591470"/>
    <lineage>
        <taxon>Bacteria</taxon>
        <taxon>Bacillati</taxon>
        <taxon>Actinomycetota</taxon>
        <taxon>Actinomycetes</taxon>
        <taxon>Pseudonocardiales</taxon>
        <taxon>Pseudonocardiaceae</taxon>
        <taxon>Lentzea</taxon>
    </lineage>
</organism>
<protein>
    <submittedName>
        <fullName evidence="3">ROK family transcriptional regulator</fullName>
    </submittedName>
</protein>
<dbReference type="Gene3D" id="1.10.10.10">
    <property type="entry name" value="Winged helix-like DNA-binding domain superfamily/Winged helix DNA-binding domain"/>
    <property type="match status" value="1"/>
</dbReference>
<evidence type="ECO:0000259" key="2">
    <source>
        <dbReference type="Pfam" id="PF12802"/>
    </source>
</evidence>
<dbReference type="Pfam" id="PF00480">
    <property type="entry name" value="ROK"/>
    <property type="match status" value="1"/>
</dbReference>
<dbReference type="PANTHER" id="PTHR18964">
    <property type="entry name" value="ROK (REPRESSOR, ORF, KINASE) FAMILY"/>
    <property type="match status" value="1"/>
</dbReference>
<dbReference type="EMBL" id="VOBR01000029">
    <property type="protein sequence ID" value="TWP46914.1"/>
    <property type="molecule type" value="Genomic_DNA"/>
</dbReference>
<dbReference type="PANTHER" id="PTHR18964:SF173">
    <property type="entry name" value="GLUCOKINASE"/>
    <property type="match status" value="1"/>
</dbReference>
<dbReference type="PROSITE" id="PS01125">
    <property type="entry name" value="ROK"/>
    <property type="match status" value="1"/>
</dbReference>
<keyword evidence="4" id="KW-1185">Reference proteome</keyword>
<dbReference type="SUPFAM" id="SSF46785">
    <property type="entry name" value="Winged helix' DNA-binding domain"/>
    <property type="match status" value="1"/>
</dbReference>
<reference evidence="3 4" key="1">
    <citation type="submission" date="2019-07" db="EMBL/GenBank/DDBJ databases">
        <title>Lentzea xizangensis sp. nov., isolated from Qinghai-Tibetan Plateau Soils.</title>
        <authorList>
            <person name="Huang J."/>
        </authorList>
    </citation>
    <scope>NUCLEOTIDE SEQUENCE [LARGE SCALE GENOMIC DNA]</scope>
    <source>
        <strain evidence="3 4">FXJ1.1311</strain>
    </source>
</reference>
<accession>A0A563EKY4</accession>
<evidence type="ECO:0000313" key="4">
    <source>
        <dbReference type="Proteomes" id="UP000316639"/>
    </source>
</evidence>
<dbReference type="SUPFAM" id="SSF53067">
    <property type="entry name" value="Actin-like ATPase domain"/>
    <property type="match status" value="1"/>
</dbReference>
<name>A0A563EKY4_9PSEU</name>
<dbReference type="InterPro" id="IPR000600">
    <property type="entry name" value="ROK"/>
</dbReference>
<dbReference type="InterPro" id="IPR049874">
    <property type="entry name" value="ROK_cs"/>
</dbReference>
<comment type="similarity">
    <text evidence="1">Belongs to the ROK (NagC/XylR) family.</text>
</comment>
<proteinExistence type="inferred from homology"/>
<dbReference type="GO" id="GO:0003700">
    <property type="term" value="F:DNA-binding transcription factor activity"/>
    <property type="evidence" value="ECO:0007669"/>
    <property type="project" value="InterPro"/>
</dbReference>
<gene>
    <name evidence="3" type="ORF">FKR81_34500</name>
</gene>
<dbReference type="InterPro" id="IPR043129">
    <property type="entry name" value="ATPase_NBD"/>
</dbReference>
<dbReference type="InterPro" id="IPR036388">
    <property type="entry name" value="WH-like_DNA-bd_sf"/>
</dbReference>
<dbReference type="OrthoDB" id="4083144at2"/>
<dbReference type="InterPro" id="IPR036390">
    <property type="entry name" value="WH_DNA-bd_sf"/>
</dbReference>
<dbReference type="InterPro" id="IPR000835">
    <property type="entry name" value="HTH_MarR-typ"/>
</dbReference>
<evidence type="ECO:0000313" key="3">
    <source>
        <dbReference type="EMBL" id="TWP46914.1"/>
    </source>
</evidence>
<dbReference type="Pfam" id="PF12802">
    <property type="entry name" value="MarR_2"/>
    <property type="match status" value="1"/>
</dbReference>
<dbReference type="AlphaFoldDB" id="A0A563EKY4"/>
<dbReference type="Proteomes" id="UP000316639">
    <property type="component" value="Unassembled WGS sequence"/>
</dbReference>
<feature type="domain" description="HTH marR-type" evidence="2">
    <location>
        <begin position="19"/>
        <end position="59"/>
    </location>
</feature>
<sequence>MSYDRGVDLGFVRSYNESVVLGLVRDGAATRVELAELTGLTPQAVSKIIARLVAAGLVAEGGTRNVGVGKPRTLLTVVPGGAHAFGVHVDRDELRVVLTDLTGAVVHRSSTPLSAGFTPAVVVDALAAAVSSAAVSSVSVERLLGVGIGIAGPLDFRDGVVHDATGLPGWHDVPLRELVSARLGLPVLVDKDTNVAVVAEAWRRGPEFRDAAVVYVGTGVGAGLLLDGTVHRGARSGAGEFGHTTIQLDGPACACGRTGCVEAVHRVRVESGDLPAAADVLGVAVMDLVRLLDISHVVLSGRSVLDAPGAYLSGVRARVPSSEWLPVEVSVTALGADLVAVGAAQLVLGQLFA</sequence>